<sequence>MAWDSNWESIFSTRPWGKYPGEDVIRFVARNFYKSPDRSAIKLLEVGCGTGANIWYMAREGFSVFGVDGSKTAVSLCEQRLSEEVSGWSGEIVQGDILNLPFEDGTFDGVLDVEAISCNAFEDSVQIYREMARVLKPHGKLYTRCFATGTHGEGTGKQVGYRGSYPDEGPMAGMGFLRLTAKGDLPNLLAPFTIDEVDLIVRGETMNEPIREWCVTATKTQ</sequence>
<evidence type="ECO:0000313" key="4">
    <source>
        <dbReference type="Proteomes" id="UP001595617"/>
    </source>
</evidence>
<dbReference type="Gene3D" id="3.40.50.150">
    <property type="entry name" value="Vaccinia Virus protein VP39"/>
    <property type="match status" value="1"/>
</dbReference>
<dbReference type="CDD" id="cd02440">
    <property type="entry name" value="AdoMet_MTases"/>
    <property type="match status" value="1"/>
</dbReference>
<dbReference type="RefSeq" id="WP_380696472.1">
    <property type="nucleotide sequence ID" value="NZ_JBHRYR010000003.1"/>
</dbReference>
<dbReference type="Proteomes" id="UP001595617">
    <property type="component" value="Unassembled WGS sequence"/>
</dbReference>
<name>A0ABV7ZXY6_9GAMM</name>
<dbReference type="Pfam" id="PF08241">
    <property type="entry name" value="Methyltransf_11"/>
    <property type="match status" value="1"/>
</dbReference>
<keyword evidence="3" id="KW-0489">Methyltransferase</keyword>
<dbReference type="InterPro" id="IPR029063">
    <property type="entry name" value="SAM-dependent_MTases_sf"/>
</dbReference>
<keyword evidence="1 3" id="KW-0808">Transferase</keyword>
<dbReference type="SUPFAM" id="SSF53335">
    <property type="entry name" value="S-adenosyl-L-methionine-dependent methyltransferases"/>
    <property type="match status" value="1"/>
</dbReference>
<dbReference type="PANTHER" id="PTHR44068">
    <property type="entry name" value="ZGC:194242"/>
    <property type="match status" value="1"/>
</dbReference>
<proteinExistence type="predicted"/>
<feature type="domain" description="Methyltransferase type 11" evidence="2">
    <location>
        <begin position="44"/>
        <end position="142"/>
    </location>
</feature>
<evidence type="ECO:0000313" key="3">
    <source>
        <dbReference type="EMBL" id="MFC3853377.1"/>
    </source>
</evidence>
<dbReference type="GO" id="GO:0008168">
    <property type="term" value="F:methyltransferase activity"/>
    <property type="evidence" value="ECO:0007669"/>
    <property type="project" value="UniProtKB-KW"/>
</dbReference>
<reference evidence="4" key="1">
    <citation type="journal article" date="2019" name="Int. J. Syst. Evol. Microbiol.">
        <title>The Global Catalogue of Microorganisms (GCM) 10K type strain sequencing project: providing services to taxonomists for standard genome sequencing and annotation.</title>
        <authorList>
            <consortium name="The Broad Institute Genomics Platform"/>
            <consortium name="The Broad Institute Genome Sequencing Center for Infectious Disease"/>
            <person name="Wu L."/>
            <person name="Ma J."/>
        </authorList>
    </citation>
    <scope>NUCLEOTIDE SEQUENCE [LARGE SCALE GENOMIC DNA]</scope>
    <source>
        <strain evidence="4">IBRC 10765</strain>
    </source>
</reference>
<dbReference type="PANTHER" id="PTHR44068:SF11">
    <property type="entry name" value="GERANYL DIPHOSPHATE 2-C-METHYLTRANSFERASE"/>
    <property type="match status" value="1"/>
</dbReference>
<dbReference type="InterPro" id="IPR050447">
    <property type="entry name" value="Erg6_SMT_methyltransf"/>
</dbReference>
<comment type="caution">
    <text evidence="3">The sequence shown here is derived from an EMBL/GenBank/DDBJ whole genome shotgun (WGS) entry which is preliminary data.</text>
</comment>
<protein>
    <submittedName>
        <fullName evidence="3">Class I SAM-dependent methyltransferase</fullName>
        <ecNumber evidence="3">2.1.1.-</ecNumber>
    </submittedName>
</protein>
<evidence type="ECO:0000256" key="1">
    <source>
        <dbReference type="ARBA" id="ARBA00022679"/>
    </source>
</evidence>
<evidence type="ECO:0000259" key="2">
    <source>
        <dbReference type="Pfam" id="PF08241"/>
    </source>
</evidence>
<gene>
    <name evidence="3" type="ORF">ACFOOG_11085</name>
</gene>
<dbReference type="EMBL" id="JBHRYR010000003">
    <property type="protein sequence ID" value="MFC3853377.1"/>
    <property type="molecule type" value="Genomic_DNA"/>
</dbReference>
<organism evidence="3 4">
    <name type="scientific">Saccharospirillum mangrovi</name>
    <dbReference type="NCBI Taxonomy" id="2161747"/>
    <lineage>
        <taxon>Bacteria</taxon>
        <taxon>Pseudomonadati</taxon>
        <taxon>Pseudomonadota</taxon>
        <taxon>Gammaproteobacteria</taxon>
        <taxon>Oceanospirillales</taxon>
        <taxon>Saccharospirillaceae</taxon>
        <taxon>Saccharospirillum</taxon>
    </lineage>
</organism>
<dbReference type="GO" id="GO:0032259">
    <property type="term" value="P:methylation"/>
    <property type="evidence" value="ECO:0007669"/>
    <property type="project" value="UniProtKB-KW"/>
</dbReference>
<dbReference type="InterPro" id="IPR013216">
    <property type="entry name" value="Methyltransf_11"/>
</dbReference>
<dbReference type="EC" id="2.1.1.-" evidence="3"/>
<keyword evidence="4" id="KW-1185">Reference proteome</keyword>
<accession>A0ABV7ZXY6</accession>